<evidence type="ECO:0000256" key="1">
    <source>
        <dbReference type="SAM" id="Phobius"/>
    </source>
</evidence>
<dbReference type="CDD" id="cd06462">
    <property type="entry name" value="Peptidase_S24_S26"/>
    <property type="match status" value="1"/>
</dbReference>
<feature type="transmembrane region" description="Helical" evidence="1">
    <location>
        <begin position="42"/>
        <end position="62"/>
    </location>
</feature>
<protein>
    <recommendedName>
        <fullName evidence="2">Peptidase S26 domain-containing protein</fullName>
    </recommendedName>
</protein>
<evidence type="ECO:0000259" key="2">
    <source>
        <dbReference type="Pfam" id="PF10502"/>
    </source>
</evidence>
<sequence>MRQKLRKILEESVLEDVEITDTDKHRFLENIGSVKGKKNKTVFGYAAFILAVSLIVVLIFTLQSGPGTTTDTVTRADIPVIESVEEGMIKVHYVSDNMDRGNHDFYDDIVIIDPEITQFSRGDIVYYKGEGDRDHLIRIVGLEGESLEIKVGQVYIDNKMLDTFYGKAHRLGLEKEEYFIEMDKINMVYNKEGMLELFELNIPKTNIPEKHFFGMSDDWMRGTQGLITREQIIGKVVGIRSD</sequence>
<feature type="domain" description="Peptidase S26" evidence="2">
    <location>
        <begin position="47"/>
        <end position="237"/>
    </location>
</feature>
<dbReference type="SUPFAM" id="SSF51306">
    <property type="entry name" value="LexA/Signal peptidase"/>
    <property type="match status" value="1"/>
</dbReference>
<dbReference type="Proteomes" id="UP000789833">
    <property type="component" value="Unassembled WGS sequence"/>
</dbReference>
<keyword evidence="1" id="KW-1133">Transmembrane helix</keyword>
<proteinExistence type="predicted"/>
<dbReference type="Pfam" id="PF10502">
    <property type="entry name" value="Peptidase_S26"/>
    <property type="match status" value="1"/>
</dbReference>
<organism evidence="3 4">
    <name type="scientific">Sutcliffiella rhizosphaerae</name>
    <dbReference type="NCBI Taxonomy" id="2880967"/>
    <lineage>
        <taxon>Bacteria</taxon>
        <taxon>Bacillati</taxon>
        <taxon>Bacillota</taxon>
        <taxon>Bacilli</taxon>
        <taxon>Bacillales</taxon>
        <taxon>Bacillaceae</taxon>
        <taxon>Sutcliffiella</taxon>
    </lineage>
</organism>
<dbReference type="Gene3D" id="2.10.109.10">
    <property type="entry name" value="Umud Fragment, subunit A"/>
    <property type="match status" value="1"/>
</dbReference>
<keyword evidence="4" id="KW-1185">Reference proteome</keyword>
<dbReference type="InterPro" id="IPR019533">
    <property type="entry name" value="Peptidase_S26"/>
</dbReference>
<dbReference type="RefSeq" id="WP_230503175.1">
    <property type="nucleotide sequence ID" value="NZ_CAKJTJ010000022.1"/>
</dbReference>
<comment type="caution">
    <text evidence="3">The sequence shown here is derived from an EMBL/GenBank/DDBJ whole genome shotgun (WGS) entry which is preliminary data.</text>
</comment>
<keyword evidence="1" id="KW-0472">Membrane</keyword>
<dbReference type="InterPro" id="IPR036286">
    <property type="entry name" value="LexA/Signal_pep-like_sf"/>
</dbReference>
<keyword evidence="1" id="KW-0812">Transmembrane</keyword>
<evidence type="ECO:0000313" key="4">
    <source>
        <dbReference type="Proteomes" id="UP000789833"/>
    </source>
</evidence>
<gene>
    <name evidence="3" type="ORF">BACCIP111883_03278</name>
</gene>
<name>A0ABN8AEF0_9BACI</name>
<evidence type="ECO:0000313" key="3">
    <source>
        <dbReference type="EMBL" id="CAG9622487.1"/>
    </source>
</evidence>
<dbReference type="EMBL" id="CAKJTJ010000022">
    <property type="protein sequence ID" value="CAG9622487.1"/>
    <property type="molecule type" value="Genomic_DNA"/>
</dbReference>
<reference evidence="3 4" key="1">
    <citation type="submission" date="2021-10" db="EMBL/GenBank/DDBJ databases">
        <authorList>
            <person name="Criscuolo A."/>
        </authorList>
    </citation>
    <scope>NUCLEOTIDE SEQUENCE [LARGE SCALE GENOMIC DNA]</scope>
    <source>
        <strain evidence="4">CIP 111883</strain>
    </source>
</reference>
<accession>A0ABN8AEF0</accession>